<reference evidence="6 7" key="1">
    <citation type="submission" date="2020-08" db="EMBL/GenBank/DDBJ databases">
        <title>Amycolatopsis echigonensis JCM 21831.</title>
        <authorList>
            <person name="Tedsree N."/>
            <person name="Kuncharoen N."/>
            <person name="Likhitwitayawuid K."/>
            <person name="Tanasupawat S."/>
        </authorList>
    </citation>
    <scope>NUCLEOTIDE SEQUENCE [LARGE SCALE GENOMIC DNA]</scope>
    <source>
        <strain evidence="6 7">JCM 21831</strain>
    </source>
</reference>
<dbReference type="GO" id="GO:0003677">
    <property type="term" value="F:DNA binding"/>
    <property type="evidence" value="ECO:0007669"/>
    <property type="project" value="UniProtKB-KW"/>
</dbReference>
<dbReference type="PANTHER" id="PTHR30136:SF24">
    <property type="entry name" value="HTH-TYPE TRANSCRIPTIONAL REPRESSOR ALLR"/>
    <property type="match status" value="1"/>
</dbReference>
<dbReference type="Pfam" id="PF01614">
    <property type="entry name" value="IclR_C"/>
    <property type="match status" value="1"/>
</dbReference>
<accession>A0A8E2B760</accession>
<dbReference type="SUPFAM" id="SSF55781">
    <property type="entry name" value="GAF domain-like"/>
    <property type="match status" value="1"/>
</dbReference>
<evidence type="ECO:0000313" key="7">
    <source>
        <dbReference type="Proteomes" id="UP000550260"/>
    </source>
</evidence>
<dbReference type="GO" id="GO:0003700">
    <property type="term" value="F:DNA-binding transcription factor activity"/>
    <property type="evidence" value="ECO:0007669"/>
    <property type="project" value="TreeGrafter"/>
</dbReference>
<dbReference type="SUPFAM" id="SSF46785">
    <property type="entry name" value="Winged helix' DNA-binding domain"/>
    <property type="match status" value="1"/>
</dbReference>
<dbReference type="Proteomes" id="UP000550260">
    <property type="component" value="Unassembled WGS sequence"/>
</dbReference>
<protein>
    <submittedName>
        <fullName evidence="6">IclR family transcriptional regulator</fullName>
    </submittedName>
</protein>
<dbReference type="GO" id="GO:0045892">
    <property type="term" value="P:negative regulation of DNA-templated transcription"/>
    <property type="evidence" value="ECO:0007669"/>
    <property type="project" value="TreeGrafter"/>
</dbReference>
<dbReference type="AlphaFoldDB" id="A0A8E2B760"/>
<evidence type="ECO:0000256" key="1">
    <source>
        <dbReference type="ARBA" id="ARBA00023015"/>
    </source>
</evidence>
<dbReference type="InterPro" id="IPR036390">
    <property type="entry name" value="WH_DNA-bd_sf"/>
</dbReference>
<keyword evidence="2" id="KW-0238">DNA-binding</keyword>
<sequence>MSELKTLRNGLALLRLLEGRDATAITDLAKELQISPSTAHRIASTLRTEGFLRQDPHTRRYLLGPGIVLGRPGAELERCLEVAPDHLASLRDSTGETVHIAVRTGRQVRFPLAVESTRQVRVASSVGRTVPVHATAAGKILLAQLPDTEIRKMLGSELEALTPHTLRTTDALLRELADVRRNGYAINASETDLGLYTVAVTVEGRDGKPLCALAVSAPLARVRRDPAKREPAVEDRLLDALRLCSSELAAHLRQ</sequence>
<proteinExistence type="predicted"/>
<name>A0A8E2B760_9PSEU</name>
<evidence type="ECO:0000256" key="3">
    <source>
        <dbReference type="ARBA" id="ARBA00023163"/>
    </source>
</evidence>
<dbReference type="Gene3D" id="3.30.450.40">
    <property type="match status" value="1"/>
</dbReference>
<dbReference type="InterPro" id="IPR014757">
    <property type="entry name" value="Tscrpt_reg_IclR_C"/>
</dbReference>
<dbReference type="EMBL" id="JACJHR010000072">
    <property type="protein sequence ID" value="MBB2504404.1"/>
    <property type="molecule type" value="Genomic_DNA"/>
</dbReference>
<dbReference type="PROSITE" id="PS51078">
    <property type="entry name" value="ICLR_ED"/>
    <property type="match status" value="1"/>
</dbReference>
<dbReference type="SMART" id="SM00346">
    <property type="entry name" value="HTH_ICLR"/>
    <property type="match status" value="1"/>
</dbReference>
<organism evidence="6 7">
    <name type="scientific">Amycolatopsis echigonensis</name>
    <dbReference type="NCBI Taxonomy" id="2576905"/>
    <lineage>
        <taxon>Bacteria</taxon>
        <taxon>Bacillati</taxon>
        <taxon>Actinomycetota</taxon>
        <taxon>Actinomycetes</taxon>
        <taxon>Pseudonocardiales</taxon>
        <taxon>Pseudonocardiaceae</taxon>
        <taxon>Amycolatopsis</taxon>
    </lineage>
</organism>
<comment type="caution">
    <text evidence="6">The sequence shown here is derived from an EMBL/GenBank/DDBJ whole genome shotgun (WGS) entry which is preliminary data.</text>
</comment>
<dbReference type="PROSITE" id="PS51077">
    <property type="entry name" value="HTH_ICLR"/>
    <property type="match status" value="1"/>
</dbReference>
<dbReference type="PANTHER" id="PTHR30136">
    <property type="entry name" value="HELIX-TURN-HELIX TRANSCRIPTIONAL REGULATOR, ICLR FAMILY"/>
    <property type="match status" value="1"/>
</dbReference>
<keyword evidence="1" id="KW-0805">Transcription regulation</keyword>
<keyword evidence="3" id="KW-0804">Transcription</keyword>
<evidence type="ECO:0000259" key="5">
    <source>
        <dbReference type="PROSITE" id="PS51078"/>
    </source>
</evidence>
<dbReference type="InterPro" id="IPR050707">
    <property type="entry name" value="HTH_MetabolicPath_Reg"/>
</dbReference>
<dbReference type="Gene3D" id="1.10.10.10">
    <property type="entry name" value="Winged helix-like DNA-binding domain superfamily/Winged helix DNA-binding domain"/>
    <property type="match status" value="1"/>
</dbReference>
<dbReference type="Pfam" id="PF09339">
    <property type="entry name" value="HTH_IclR"/>
    <property type="match status" value="1"/>
</dbReference>
<evidence type="ECO:0000256" key="2">
    <source>
        <dbReference type="ARBA" id="ARBA00023125"/>
    </source>
</evidence>
<dbReference type="RefSeq" id="WP_183126316.1">
    <property type="nucleotide sequence ID" value="NZ_JACJHR010000072.1"/>
</dbReference>
<evidence type="ECO:0000259" key="4">
    <source>
        <dbReference type="PROSITE" id="PS51077"/>
    </source>
</evidence>
<feature type="domain" description="IclR-ED" evidence="5">
    <location>
        <begin position="65"/>
        <end position="254"/>
    </location>
</feature>
<evidence type="ECO:0000313" key="6">
    <source>
        <dbReference type="EMBL" id="MBB2504404.1"/>
    </source>
</evidence>
<dbReference type="InterPro" id="IPR005471">
    <property type="entry name" value="Tscrpt_reg_IclR_N"/>
</dbReference>
<gene>
    <name evidence="6" type="ORF">H5411_35335</name>
</gene>
<dbReference type="InterPro" id="IPR029016">
    <property type="entry name" value="GAF-like_dom_sf"/>
</dbReference>
<feature type="domain" description="HTH iclR-type" evidence="4">
    <location>
        <begin position="4"/>
        <end position="65"/>
    </location>
</feature>
<dbReference type="InterPro" id="IPR036388">
    <property type="entry name" value="WH-like_DNA-bd_sf"/>
</dbReference>